<proteinExistence type="predicted"/>
<dbReference type="RefSeq" id="XP_007704227.1">
    <property type="nucleotide sequence ID" value="XM_007706037.1"/>
</dbReference>
<evidence type="ECO:0000313" key="2">
    <source>
        <dbReference type="EMBL" id="EMD59959.1"/>
    </source>
</evidence>
<sequence length="153" mass="16474">MAEQDDPHTIDGESVRSSSPRRHSHTPSWEASSLLSPVGSQRASLDHKCYTQTLVSTLANPVEDGCRAQGSASTVTSNSASTLNEATSTQLPSLKNPLVQHWKTIAMIVGFILGGQSGLEQRYLHDPDCSSATFCLGALLACREPGWQAHRDE</sequence>
<name>M2QY20_COCSN</name>
<organism evidence="2 3">
    <name type="scientific">Cochliobolus sativus (strain ND90Pr / ATCC 201652)</name>
    <name type="common">Common root rot and spot blotch fungus</name>
    <name type="synonym">Bipolaris sorokiniana</name>
    <dbReference type="NCBI Taxonomy" id="665912"/>
    <lineage>
        <taxon>Eukaryota</taxon>
        <taxon>Fungi</taxon>
        <taxon>Dikarya</taxon>
        <taxon>Ascomycota</taxon>
        <taxon>Pezizomycotina</taxon>
        <taxon>Dothideomycetes</taxon>
        <taxon>Pleosporomycetidae</taxon>
        <taxon>Pleosporales</taxon>
        <taxon>Pleosporineae</taxon>
        <taxon>Pleosporaceae</taxon>
        <taxon>Bipolaris</taxon>
    </lineage>
</organism>
<dbReference type="KEGG" id="bsc:COCSADRAFT_346310"/>
<dbReference type="GeneID" id="19137769"/>
<reference evidence="2 3" key="1">
    <citation type="journal article" date="2012" name="PLoS Pathog.">
        <title>Diverse lifestyles and strategies of plant pathogenesis encoded in the genomes of eighteen Dothideomycetes fungi.</title>
        <authorList>
            <person name="Ohm R.A."/>
            <person name="Feau N."/>
            <person name="Henrissat B."/>
            <person name="Schoch C.L."/>
            <person name="Horwitz B.A."/>
            <person name="Barry K.W."/>
            <person name="Condon B.J."/>
            <person name="Copeland A.C."/>
            <person name="Dhillon B."/>
            <person name="Glaser F."/>
            <person name="Hesse C.N."/>
            <person name="Kosti I."/>
            <person name="LaButti K."/>
            <person name="Lindquist E.A."/>
            <person name="Lucas S."/>
            <person name="Salamov A.A."/>
            <person name="Bradshaw R.E."/>
            <person name="Ciuffetti L."/>
            <person name="Hamelin R.C."/>
            <person name="Kema G.H.J."/>
            <person name="Lawrence C."/>
            <person name="Scott J.A."/>
            <person name="Spatafora J.W."/>
            <person name="Turgeon B.G."/>
            <person name="de Wit P.J.G.M."/>
            <person name="Zhong S."/>
            <person name="Goodwin S.B."/>
            <person name="Grigoriev I.V."/>
        </authorList>
    </citation>
    <scope>NUCLEOTIDE SEQUENCE [LARGE SCALE GENOMIC DNA]</scope>
    <source>
        <strain evidence="3">ND90Pr / ATCC 201652</strain>
    </source>
</reference>
<gene>
    <name evidence="2" type="ORF">COCSADRAFT_346310</name>
</gene>
<feature type="compositionally biased region" description="Basic and acidic residues" evidence="1">
    <location>
        <begin position="1"/>
        <end position="14"/>
    </location>
</feature>
<dbReference type="Proteomes" id="UP000016934">
    <property type="component" value="Unassembled WGS sequence"/>
</dbReference>
<keyword evidence="3" id="KW-1185">Reference proteome</keyword>
<accession>M2QY20</accession>
<feature type="region of interest" description="Disordered" evidence="1">
    <location>
        <begin position="1"/>
        <end position="36"/>
    </location>
</feature>
<dbReference type="AlphaFoldDB" id="M2QY20"/>
<evidence type="ECO:0000313" key="3">
    <source>
        <dbReference type="Proteomes" id="UP000016934"/>
    </source>
</evidence>
<dbReference type="EMBL" id="KB445651">
    <property type="protein sequence ID" value="EMD59959.1"/>
    <property type="molecule type" value="Genomic_DNA"/>
</dbReference>
<protein>
    <submittedName>
        <fullName evidence="2">Uncharacterized protein</fullName>
    </submittedName>
</protein>
<evidence type="ECO:0000256" key="1">
    <source>
        <dbReference type="SAM" id="MobiDB-lite"/>
    </source>
</evidence>
<reference evidence="3" key="2">
    <citation type="journal article" date="2013" name="PLoS Genet.">
        <title>Comparative genome structure, secondary metabolite, and effector coding capacity across Cochliobolus pathogens.</title>
        <authorList>
            <person name="Condon B.J."/>
            <person name="Leng Y."/>
            <person name="Wu D."/>
            <person name="Bushley K.E."/>
            <person name="Ohm R.A."/>
            <person name="Otillar R."/>
            <person name="Martin J."/>
            <person name="Schackwitz W."/>
            <person name="Grimwood J."/>
            <person name="MohdZainudin N."/>
            <person name="Xue C."/>
            <person name="Wang R."/>
            <person name="Manning V.A."/>
            <person name="Dhillon B."/>
            <person name="Tu Z.J."/>
            <person name="Steffenson B.J."/>
            <person name="Salamov A."/>
            <person name="Sun H."/>
            <person name="Lowry S."/>
            <person name="LaButti K."/>
            <person name="Han J."/>
            <person name="Copeland A."/>
            <person name="Lindquist E."/>
            <person name="Barry K."/>
            <person name="Schmutz J."/>
            <person name="Baker S.E."/>
            <person name="Ciuffetti L.M."/>
            <person name="Grigoriev I.V."/>
            <person name="Zhong S."/>
            <person name="Turgeon B.G."/>
        </authorList>
    </citation>
    <scope>NUCLEOTIDE SEQUENCE [LARGE SCALE GENOMIC DNA]</scope>
    <source>
        <strain evidence="3">ND90Pr / ATCC 201652</strain>
    </source>
</reference>
<dbReference type="HOGENOM" id="CLU_1713091_0_0_1"/>